<proteinExistence type="predicted"/>
<evidence type="ECO:0000256" key="1">
    <source>
        <dbReference type="SAM" id="MobiDB-lite"/>
    </source>
</evidence>
<dbReference type="EMBL" id="KI657700">
    <property type="protein sequence ID" value="ETN85631.1"/>
    <property type="molecule type" value="Genomic_DNA"/>
</dbReference>
<keyword evidence="3" id="KW-1185">Reference proteome</keyword>
<evidence type="ECO:0000313" key="3">
    <source>
        <dbReference type="Proteomes" id="UP000053676"/>
    </source>
</evidence>
<accession>W2TX37</accession>
<name>W2TX37_NECAM</name>
<organism evidence="2 3">
    <name type="scientific">Necator americanus</name>
    <name type="common">Human hookworm</name>
    <dbReference type="NCBI Taxonomy" id="51031"/>
    <lineage>
        <taxon>Eukaryota</taxon>
        <taxon>Metazoa</taxon>
        <taxon>Ecdysozoa</taxon>
        <taxon>Nematoda</taxon>
        <taxon>Chromadorea</taxon>
        <taxon>Rhabditida</taxon>
        <taxon>Rhabditina</taxon>
        <taxon>Rhabditomorpha</taxon>
        <taxon>Strongyloidea</taxon>
        <taxon>Ancylostomatidae</taxon>
        <taxon>Bunostominae</taxon>
        <taxon>Necator</taxon>
    </lineage>
</organism>
<feature type="region of interest" description="Disordered" evidence="1">
    <location>
        <begin position="1"/>
        <end position="23"/>
    </location>
</feature>
<dbReference type="AlphaFoldDB" id="W2TX37"/>
<reference evidence="3" key="1">
    <citation type="journal article" date="2014" name="Nat. Genet.">
        <title>Genome of the human hookworm Necator americanus.</title>
        <authorList>
            <person name="Tang Y.T."/>
            <person name="Gao X."/>
            <person name="Rosa B.A."/>
            <person name="Abubucker S."/>
            <person name="Hallsworth-Pepin K."/>
            <person name="Martin J."/>
            <person name="Tyagi R."/>
            <person name="Heizer E."/>
            <person name="Zhang X."/>
            <person name="Bhonagiri-Palsikar V."/>
            <person name="Minx P."/>
            <person name="Warren W.C."/>
            <person name="Wang Q."/>
            <person name="Zhan B."/>
            <person name="Hotez P.J."/>
            <person name="Sternberg P.W."/>
            <person name="Dougall A."/>
            <person name="Gaze S.T."/>
            <person name="Mulvenna J."/>
            <person name="Sotillo J."/>
            <person name="Ranganathan S."/>
            <person name="Rabelo E.M."/>
            <person name="Wilson R.K."/>
            <person name="Felgner P.L."/>
            <person name="Bethony J."/>
            <person name="Hawdon J.M."/>
            <person name="Gasser R.B."/>
            <person name="Loukas A."/>
            <person name="Mitreva M."/>
        </authorList>
    </citation>
    <scope>NUCLEOTIDE SEQUENCE [LARGE SCALE GENOMIC DNA]</scope>
</reference>
<gene>
    <name evidence="2" type="ORF">NECAME_06334</name>
</gene>
<dbReference type="KEGG" id="nai:NECAME_06334"/>
<sequence length="125" mass="13963">MPARTSAIHKLRPDADDVGESGMDPKLTVVERDVLRIAVISTRNPERIELLVVYPGKRCSFEYLCPHVDEPITGLGELRIFQASPSRDLQCKDGKVALVHQKKELMTGDPRKTAKSLTLTCDCKF</sequence>
<evidence type="ECO:0000313" key="2">
    <source>
        <dbReference type="EMBL" id="ETN85631.1"/>
    </source>
</evidence>
<protein>
    <submittedName>
        <fullName evidence="2">Uncharacterized protein</fullName>
    </submittedName>
</protein>
<dbReference type="Proteomes" id="UP000053676">
    <property type="component" value="Unassembled WGS sequence"/>
</dbReference>